<feature type="region of interest" description="Disordered" evidence="1">
    <location>
        <begin position="594"/>
        <end position="637"/>
    </location>
</feature>
<reference evidence="4 5" key="1">
    <citation type="submission" date="2023-03" db="EMBL/GenBank/DDBJ databases">
        <title>Genome sequence of Microbacterium sp. KACC 23027.</title>
        <authorList>
            <person name="Kim S."/>
            <person name="Heo J."/>
            <person name="Kwon S.-W."/>
        </authorList>
    </citation>
    <scope>NUCLEOTIDE SEQUENCE [LARGE SCALE GENOMIC DNA]</scope>
    <source>
        <strain evidence="4 5">KACC 23027</strain>
    </source>
</reference>
<keyword evidence="2" id="KW-1133">Transmembrane helix</keyword>
<feature type="region of interest" description="Disordered" evidence="1">
    <location>
        <begin position="1"/>
        <end position="31"/>
    </location>
</feature>
<dbReference type="PANTHER" id="PTHR34473">
    <property type="entry name" value="UPF0699 TRANSMEMBRANE PROTEIN YDBS"/>
    <property type="match status" value="1"/>
</dbReference>
<dbReference type="EMBL" id="CP119108">
    <property type="protein sequence ID" value="WEG09217.1"/>
    <property type="molecule type" value="Genomic_DNA"/>
</dbReference>
<feature type="domain" description="YdbS-like PH" evidence="3">
    <location>
        <begin position="120"/>
        <end position="196"/>
    </location>
</feature>
<gene>
    <name evidence="4" type="ORF">PU630_01255</name>
</gene>
<keyword evidence="2" id="KW-0472">Membrane</keyword>
<evidence type="ECO:0000313" key="4">
    <source>
        <dbReference type="EMBL" id="WEG09217.1"/>
    </source>
</evidence>
<name>A0ABY8C1I9_9MICO</name>
<feature type="compositionally biased region" description="Pro residues" evidence="1">
    <location>
        <begin position="7"/>
        <end position="23"/>
    </location>
</feature>
<evidence type="ECO:0000256" key="2">
    <source>
        <dbReference type="SAM" id="Phobius"/>
    </source>
</evidence>
<evidence type="ECO:0000259" key="3">
    <source>
        <dbReference type="Pfam" id="PF03703"/>
    </source>
</evidence>
<proteinExistence type="predicted"/>
<dbReference type="RefSeq" id="WP_275278541.1">
    <property type="nucleotide sequence ID" value="NZ_CP119108.1"/>
</dbReference>
<feature type="transmembrane region" description="Helical" evidence="2">
    <location>
        <begin position="97"/>
        <end position="120"/>
    </location>
</feature>
<keyword evidence="5" id="KW-1185">Reference proteome</keyword>
<dbReference type="Pfam" id="PF03703">
    <property type="entry name" value="bPH_2"/>
    <property type="match status" value="3"/>
</dbReference>
<accession>A0ABY8C1I9</accession>
<dbReference type="PANTHER" id="PTHR34473:SF2">
    <property type="entry name" value="UPF0699 TRANSMEMBRANE PROTEIN YDBT"/>
    <property type="match status" value="1"/>
</dbReference>
<protein>
    <submittedName>
        <fullName evidence="4">PH domain-containing protein</fullName>
    </submittedName>
</protein>
<evidence type="ECO:0000256" key="1">
    <source>
        <dbReference type="SAM" id="MobiDB-lite"/>
    </source>
</evidence>
<feature type="domain" description="YdbS-like PH" evidence="3">
    <location>
        <begin position="312"/>
        <end position="392"/>
    </location>
</feature>
<dbReference type="InterPro" id="IPR005182">
    <property type="entry name" value="YdbS-like_PH"/>
</dbReference>
<feature type="domain" description="YdbS-like PH" evidence="3">
    <location>
        <begin position="438"/>
        <end position="511"/>
    </location>
</feature>
<keyword evidence="2" id="KW-0812">Transmembrane</keyword>
<dbReference type="Proteomes" id="UP001214553">
    <property type="component" value="Chromosome"/>
</dbReference>
<organism evidence="4 5">
    <name type="scientific">Microbacterium horticulturae</name>
    <dbReference type="NCBI Taxonomy" id="3028316"/>
    <lineage>
        <taxon>Bacteria</taxon>
        <taxon>Bacillati</taxon>
        <taxon>Actinomycetota</taxon>
        <taxon>Actinomycetes</taxon>
        <taxon>Micrococcales</taxon>
        <taxon>Microbacteriaceae</taxon>
        <taxon>Microbacterium</taxon>
    </lineage>
</organism>
<feature type="compositionally biased region" description="Low complexity" evidence="1">
    <location>
        <begin position="594"/>
        <end position="606"/>
    </location>
</feature>
<feature type="transmembrane region" description="Helical" evidence="2">
    <location>
        <begin position="263"/>
        <end position="281"/>
    </location>
</feature>
<evidence type="ECO:0000313" key="5">
    <source>
        <dbReference type="Proteomes" id="UP001214553"/>
    </source>
</evidence>
<sequence length="637" mass="67843">MTDPAGAPLPGPLPSGPSAPPGSLPGARSPLSDGQWHRMHPLTPLFRGGLVLVIVAGLVISNLRERIIDFFLRSAVPEGPEFNDTGDPVDFVLRHGLVPLALLAVLVIVIVLVGLFYLAWRFHSFRITGDDVEVRQGVLFRSHRRSPIDRVQAVNLTRPMLARLCGMAKLEVVGAGTDANVKLEYLSTSNAEAVRADILRLASGRRLAEQQAREGVHGSRTQAAASIVTDALTGLVLGAEEPVAEQASVVHIPVVRLILSRVFSGRLIALVVLVIAAIVGSVVGTPWILFTIVPIFLGFGAVFVRSLTKSLRYAIAPTPDGVRITYGLFTTVTETLPPGRIHAIEVRQPLIWRPAGWWSITVNRMTGKRADQNGNDQFAEVLPVGDRRDVERVLRLLMPGMPEAEWPLVFEHGILGPQPGDPYTNTPRRARILRLFSWRRNGFELTPAALFLRRGVIWRTLGIFPLARLQSVGMHQGPLSRSLGVASVHAHTIAGRVSGELGGVDRDAAVRLFADAEAAAVVAGTSDRSHRWGVEVVDVAEAGVVAAGSDVAGGPAAARGPALPTEVVPDFARSYLNPRGRTGFREVVPDEAGTGMDAAAGVDAGAVGEGDEPGAAASRPDDEPGAAASRPGDPEES</sequence>